<evidence type="ECO:0000313" key="5">
    <source>
        <dbReference type="EMBL" id="TFK96834.1"/>
    </source>
</evidence>
<comment type="similarity">
    <text evidence="1">Belongs to the NAD(P)-dependent epimerase/dehydratase family.</text>
</comment>
<gene>
    <name evidence="5" type="ORF">BDV98DRAFT_586070</name>
</gene>
<evidence type="ECO:0000259" key="3">
    <source>
        <dbReference type="Pfam" id="PF00535"/>
    </source>
</evidence>
<dbReference type="PANTHER" id="PTHR43574">
    <property type="entry name" value="EPIMERASE-RELATED"/>
    <property type="match status" value="1"/>
</dbReference>
<dbReference type="InterPro" id="IPR001173">
    <property type="entry name" value="Glyco_trans_2-like"/>
</dbReference>
<dbReference type="STRING" id="1884261.A0A5C3Q443"/>
<feature type="domain" description="Glycosyltransferase 2-like" evidence="3">
    <location>
        <begin position="631"/>
        <end position="747"/>
    </location>
</feature>
<dbReference type="SUPFAM" id="SSF53448">
    <property type="entry name" value="Nucleotide-diphospho-sugar transferases"/>
    <property type="match status" value="1"/>
</dbReference>
<dbReference type="Pfam" id="PF01370">
    <property type="entry name" value="Epimerase"/>
    <property type="match status" value="1"/>
</dbReference>
<dbReference type="InterPro" id="IPR036291">
    <property type="entry name" value="NAD(P)-bd_dom_sf"/>
</dbReference>
<dbReference type="OrthoDB" id="331544at2759"/>
<evidence type="ECO:0000256" key="2">
    <source>
        <dbReference type="ARBA" id="ARBA00023027"/>
    </source>
</evidence>
<dbReference type="SUPFAM" id="SSF51735">
    <property type="entry name" value="NAD(P)-binding Rossmann-fold domains"/>
    <property type="match status" value="1"/>
</dbReference>
<organism evidence="5 6">
    <name type="scientific">Pterulicium gracile</name>
    <dbReference type="NCBI Taxonomy" id="1884261"/>
    <lineage>
        <taxon>Eukaryota</taxon>
        <taxon>Fungi</taxon>
        <taxon>Dikarya</taxon>
        <taxon>Basidiomycota</taxon>
        <taxon>Agaricomycotina</taxon>
        <taxon>Agaricomycetes</taxon>
        <taxon>Agaricomycetidae</taxon>
        <taxon>Agaricales</taxon>
        <taxon>Pleurotineae</taxon>
        <taxon>Pterulaceae</taxon>
        <taxon>Pterulicium</taxon>
    </lineage>
</organism>
<dbReference type="Gene3D" id="3.90.25.10">
    <property type="entry name" value="UDP-galactose 4-epimerase, domain 1"/>
    <property type="match status" value="1"/>
</dbReference>
<dbReference type="Gene3D" id="3.90.550.10">
    <property type="entry name" value="Spore Coat Polysaccharide Biosynthesis Protein SpsA, Chain A"/>
    <property type="match status" value="1"/>
</dbReference>
<dbReference type="InterPro" id="IPR001509">
    <property type="entry name" value="Epimerase_deHydtase"/>
</dbReference>
<dbReference type="Gene3D" id="3.40.50.720">
    <property type="entry name" value="NAD(P)-binding Rossmann-like Domain"/>
    <property type="match status" value="1"/>
</dbReference>
<dbReference type="InterPro" id="IPR029044">
    <property type="entry name" value="Nucleotide-diphossugar_trans"/>
</dbReference>
<protein>
    <recommendedName>
        <fullName evidence="7">Glycosyltransferase family 2 protein</fullName>
    </recommendedName>
</protein>
<dbReference type="AlphaFoldDB" id="A0A5C3Q443"/>
<evidence type="ECO:0000256" key="1">
    <source>
        <dbReference type="ARBA" id="ARBA00007637"/>
    </source>
</evidence>
<keyword evidence="6" id="KW-1185">Reference proteome</keyword>
<dbReference type="Proteomes" id="UP000305067">
    <property type="component" value="Unassembled WGS sequence"/>
</dbReference>
<feature type="domain" description="NAD-dependent epimerase/dehydratase" evidence="4">
    <location>
        <begin position="9"/>
        <end position="267"/>
    </location>
</feature>
<keyword evidence="2" id="KW-0520">NAD</keyword>
<dbReference type="Pfam" id="PF00535">
    <property type="entry name" value="Glycos_transf_2"/>
    <property type="match status" value="1"/>
</dbReference>
<evidence type="ECO:0008006" key="7">
    <source>
        <dbReference type="Google" id="ProtNLM"/>
    </source>
</evidence>
<proteinExistence type="inferred from homology"/>
<evidence type="ECO:0000259" key="4">
    <source>
        <dbReference type="Pfam" id="PF01370"/>
    </source>
</evidence>
<accession>A0A5C3Q443</accession>
<sequence>MAPPETDLILVTGAHGYIGSHVVTALLKRGYKVVATDIVAPCPHPPHPSLEVVIGNLCDRNFCIRVTEGVHTIMHFAANMGGMGVIHKDNGIEIYQDNQAMALHLLHAAKQFNVKRFLFASSACVYPEDLQSSLSSESGIKLKETDAWPDAEPPRPQALYGLEKLVTELILHQLPGITLRIARFHNIYGPGGAWCNGREKAPAAFLRKALALRKLSQIEGCGPLEMEIWGDGKQRRSFLFIDDCVNGILRLLEHAPDINTPLTVNIGSDSDVTIQELATIALRAVDKTLSDSVKFQYLLDKPVGVASRNSDNDFVSLEIDWNPSTSLEEGLLATVPWMDQQMEQRLEKEDRETLLRAFSHSKVVNLKEERIHYALILPITSRGGSVQGQCLEYLRKFAQSLYSTTWRDTNQLGGTRYRYTVYLVIDHDDHFLLDPSNHPEQVLKSENVVDVKTIIATVPRGEVCSLWRIVAKQAWEHDRCDYYVLLGDDVTLKDEGWMRHVHAEFASLTETTGAPFGLGCVAFTDISFPGMPTFPIVHRLHLDIFHGEVVPRAFVNQDGDPFLFQLYRRWGCSRLFSSRIENAVGGRKEARYEKKRTTDWTFGTLTKAVEGVQRGLAERSLSASKVLTLDVIIPSYRVQIDLLSRILELKSSSTCSVMFIIIIDDPHSPATFELEHKYAHRADVRIRVNKKNLGASASRNRGMQESAAEWMYCLDDDVVPNQDVLFQAEKVIQDHPRAAGFVGNTRFPPPVNMFTTAIHQAGVLYFWDIATKTNVIKANDVPWGVTANLITRRDVDDGVVFDLEYPKTGGGEDIAFCREKRDASIARGGQALVAAPDVIVTHPYWNEGKRSYFRFVWWAYGDGLLIRKSLSLTYMDYAPNSAELLMVFLIILVIGLPSSCLCSKANVVRIASQGLMATILSNIIHDLYRHASRWTAAIIESSFVRMASEGGRLLGLLQRGDLRLLLRRFDWFAGTAGNGPKREERWNNFGNLRFTSFTRYRVGPTAVEGVVLEVETTEEAAFSSDGGNICALHGDPVHTAEACGLYALRFMHRLNISLSRSGHSGWTGLFLRTSRALTLGWV</sequence>
<name>A0A5C3Q443_9AGAR</name>
<dbReference type="CDD" id="cd00761">
    <property type="entry name" value="Glyco_tranf_GTA_type"/>
    <property type="match status" value="1"/>
</dbReference>
<reference evidence="5 6" key="1">
    <citation type="journal article" date="2019" name="Nat. Ecol. Evol.">
        <title>Megaphylogeny resolves global patterns of mushroom evolution.</title>
        <authorList>
            <person name="Varga T."/>
            <person name="Krizsan K."/>
            <person name="Foldi C."/>
            <person name="Dima B."/>
            <person name="Sanchez-Garcia M."/>
            <person name="Sanchez-Ramirez S."/>
            <person name="Szollosi G.J."/>
            <person name="Szarkandi J.G."/>
            <person name="Papp V."/>
            <person name="Albert L."/>
            <person name="Andreopoulos W."/>
            <person name="Angelini C."/>
            <person name="Antonin V."/>
            <person name="Barry K.W."/>
            <person name="Bougher N.L."/>
            <person name="Buchanan P."/>
            <person name="Buyck B."/>
            <person name="Bense V."/>
            <person name="Catcheside P."/>
            <person name="Chovatia M."/>
            <person name="Cooper J."/>
            <person name="Damon W."/>
            <person name="Desjardin D."/>
            <person name="Finy P."/>
            <person name="Geml J."/>
            <person name="Haridas S."/>
            <person name="Hughes K."/>
            <person name="Justo A."/>
            <person name="Karasinski D."/>
            <person name="Kautmanova I."/>
            <person name="Kiss B."/>
            <person name="Kocsube S."/>
            <person name="Kotiranta H."/>
            <person name="LaButti K.M."/>
            <person name="Lechner B.E."/>
            <person name="Liimatainen K."/>
            <person name="Lipzen A."/>
            <person name="Lukacs Z."/>
            <person name="Mihaltcheva S."/>
            <person name="Morgado L.N."/>
            <person name="Niskanen T."/>
            <person name="Noordeloos M.E."/>
            <person name="Ohm R.A."/>
            <person name="Ortiz-Santana B."/>
            <person name="Ovrebo C."/>
            <person name="Racz N."/>
            <person name="Riley R."/>
            <person name="Savchenko A."/>
            <person name="Shiryaev A."/>
            <person name="Soop K."/>
            <person name="Spirin V."/>
            <person name="Szebenyi C."/>
            <person name="Tomsovsky M."/>
            <person name="Tulloss R.E."/>
            <person name="Uehling J."/>
            <person name="Grigoriev I.V."/>
            <person name="Vagvolgyi C."/>
            <person name="Papp T."/>
            <person name="Martin F.M."/>
            <person name="Miettinen O."/>
            <person name="Hibbett D.S."/>
            <person name="Nagy L.G."/>
        </authorList>
    </citation>
    <scope>NUCLEOTIDE SEQUENCE [LARGE SCALE GENOMIC DNA]</scope>
    <source>
        <strain evidence="5 6">CBS 309.79</strain>
    </source>
</reference>
<evidence type="ECO:0000313" key="6">
    <source>
        <dbReference type="Proteomes" id="UP000305067"/>
    </source>
</evidence>
<dbReference type="EMBL" id="ML178854">
    <property type="protein sequence ID" value="TFK96834.1"/>
    <property type="molecule type" value="Genomic_DNA"/>
</dbReference>